<accession>A0ABP4X1D2</accession>
<proteinExistence type="predicted"/>
<gene>
    <name evidence="2" type="ORF">GCM10009681_40610</name>
</gene>
<evidence type="ECO:0000313" key="2">
    <source>
        <dbReference type="EMBL" id="GAA1765439.1"/>
    </source>
</evidence>
<feature type="compositionally biased region" description="Basic and acidic residues" evidence="1">
    <location>
        <begin position="1"/>
        <end position="11"/>
    </location>
</feature>
<reference evidence="3" key="1">
    <citation type="journal article" date="2019" name="Int. J. Syst. Evol. Microbiol.">
        <title>The Global Catalogue of Microorganisms (GCM) 10K type strain sequencing project: providing services to taxonomists for standard genome sequencing and annotation.</title>
        <authorList>
            <consortium name="The Broad Institute Genomics Platform"/>
            <consortium name="The Broad Institute Genome Sequencing Center for Infectious Disease"/>
            <person name="Wu L."/>
            <person name="Ma J."/>
        </authorList>
    </citation>
    <scope>NUCLEOTIDE SEQUENCE [LARGE SCALE GENOMIC DNA]</scope>
    <source>
        <strain evidence="3">JCM 13249</strain>
    </source>
</reference>
<organism evidence="2 3">
    <name type="scientific">Luedemannella helvata</name>
    <dbReference type="NCBI Taxonomy" id="349315"/>
    <lineage>
        <taxon>Bacteria</taxon>
        <taxon>Bacillati</taxon>
        <taxon>Actinomycetota</taxon>
        <taxon>Actinomycetes</taxon>
        <taxon>Micromonosporales</taxon>
        <taxon>Micromonosporaceae</taxon>
        <taxon>Luedemannella</taxon>
    </lineage>
</organism>
<comment type="caution">
    <text evidence="2">The sequence shown here is derived from an EMBL/GenBank/DDBJ whole genome shotgun (WGS) entry which is preliminary data.</text>
</comment>
<evidence type="ECO:0000313" key="3">
    <source>
        <dbReference type="Proteomes" id="UP001500655"/>
    </source>
</evidence>
<dbReference type="Proteomes" id="UP001500655">
    <property type="component" value="Unassembled WGS sequence"/>
</dbReference>
<name>A0ABP4X1D2_9ACTN</name>
<protein>
    <submittedName>
        <fullName evidence="2">Uncharacterized protein</fullName>
    </submittedName>
</protein>
<dbReference type="EMBL" id="BAAALS010000021">
    <property type="protein sequence ID" value="GAA1765439.1"/>
    <property type="molecule type" value="Genomic_DNA"/>
</dbReference>
<keyword evidence="3" id="KW-1185">Reference proteome</keyword>
<feature type="compositionally biased region" description="Gly residues" evidence="1">
    <location>
        <begin position="33"/>
        <end position="48"/>
    </location>
</feature>
<feature type="region of interest" description="Disordered" evidence="1">
    <location>
        <begin position="1"/>
        <end position="51"/>
    </location>
</feature>
<evidence type="ECO:0000256" key="1">
    <source>
        <dbReference type="SAM" id="MobiDB-lite"/>
    </source>
</evidence>
<sequence>MRGHDLHDRGVAVRHVHADGTSATARHLRRSGRGGPGGGCSSDGGGGPAAAVAGGATAAAHCAPIPDKLATDMVFRDSWQRQVGTMSGSVTGGLTALLSVPV</sequence>